<dbReference type="Gene3D" id="3.40.30.10">
    <property type="entry name" value="Glutaredoxin"/>
    <property type="match status" value="1"/>
</dbReference>
<dbReference type="EMBL" id="PNIN01000031">
    <property type="protein sequence ID" value="PMP71965.1"/>
    <property type="molecule type" value="Genomic_DNA"/>
</dbReference>
<organism evidence="1 2">
    <name type="scientific">Calditerrivibrio nitroreducens</name>
    <dbReference type="NCBI Taxonomy" id="477976"/>
    <lineage>
        <taxon>Bacteria</taxon>
        <taxon>Pseudomonadati</taxon>
        <taxon>Deferribacterota</taxon>
        <taxon>Deferribacteres</taxon>
        <taxon>Deferribacterales</taxon>
        <taxon>Calditerrivibrionaceae</taxon>
    </lineage>
</organism>
<dbReference type="SUPFAM" id="SSF52833">
    <property type="entry name" value="Thioredoxin-like"/>
    <property type="match status" value="1"/>
</dbReference>
<reference evidence="1 2" key="1">
    <citation type="submission" date="2018-01" db="EMBL/GenBank/DDBJ databases">
        <title>Metagenomic assembled genomes from two thermal pools in the Uzon Caldera, Kamchatka, Russia.</title>
        <authorList>
            <person name="Wilkins L."/>
            <person name="Ettinger C."/>
        </authorList>
    </citation>
    <scope>NUCLEOTIDE SEQUENCE [LARGE SCALE GENOMIC DNA]</scope>
    <source>
        <strain evidence="1">ZAV-05</strain>
    </source>
</reference>
<evidence type="ECO:0008006" key="3">
    <source>
        <dbReference type="Google" id="ProtNLM"/>
    </source>
</evidence>
<dbReference type="AlphaFoldDB" id="A0A2J6WNL3"/>
<accession>A0A2J6WNL3</accession>
<dbReference type="InterPro" id="IPR036249">
    <property type="entry name" value="Thioredoxin-like_sf"/>
</dbReference>
<protein>
    <recommendedName>
        <fullName evidence="3">SCO family protein</fullName>
    </recommendedName>
</protein>
<proteinExistence type="predicted"/>
<comment type="caution">
    <text evidence="1">The sequence shown here is derived from an EMBL/GenBank/DDBJ whole genome shotgun (WGS) entry which is preliminary data.</text>
</comment>
<dbReference type="Proteomes" id="UP000242881">
    <property type="component" value="Unassembled WGS sequence"/>
</dbReference>
<sequence length="99" mass="10950">MVTPLSAEDNPGIIEKSGHLVAVNTVFLKENGEKIEFKQLLNDTPLIILPVYYSCPNVCNFLMGSVASIINELGVRPIKDYRIISVSFDKNDTPLIAKD</sequence>
<evidence type="ECO:0000313" key="1">
    <source>
        <dbReference type="EMBL" id="PMP71965.1"/>
    </source>
</evidence>
<gene>
    <name evidence="1" type="ORF">C0187_02825</name>
</gene>
<evidence type="ECO:0000313" key="2">
    <source>
        <dbReference type="Proteomes" id="UP000242881"/>
    </source>
</evidence>
<name>A0A2J6WNL3_9BACT</name>